<organism evidence="2 3">
    <name type="scientific">Chitinibacter fontanus</name>
    <dbReference type="NCBI Taxonomy" id="1737446"/>
    <lineage>
        <taxon>Bacteria</taxon>
        <taxon>Pseudomonadati</taxon>
        <taxon>Pseudomonadota</taxon>
        <taxon>Betaproteobacteria</taxon>
        <taxon>Neisseriales</taxon>
        <taxon>Chitinibacteraceae</taxon>
        <taxon>Chitinibacter</taxon>
    </lineage>
</organism>
<protein>
    <recommendedName>
        <fullName evidence="1">Transcriptional regulator-like domain-containing protein</fullName>
    </recommendedName>
</protein>
<dbReference type="AlphaFoldDB" id="A0A7D5VBZ8"/>
<name>A0A7D5VBZ8_9NEIS</name>
<dbReference type="KEGG" id="cfon:HZU75_14500"/>
<evidence type="ECO:0000313" key="3">
    <source>
        <dbReference type="Proteomes" id="UP000510822"/>
    </source>
</evidence>
<dbReference type="Pfam" id="PF20109">
    <property type="entry name" value="Trans_reg_dom"/>
    <property type="match status" value="1"/>
</dbReference>
<sequence length="277" mass="32279">MRKKKPLRAKDSLGRKLTIKNTPKRSVHDKRNGTRPNGIDLTRYEGYEKWTGHRWAWEFLRRNDDFRADCTKLREDAPDVSEDSIAEKYGLYSYKDYRDSYKTSPKPRFRTNSLRIIGESSLGHHETRYLENVKLRKGQVAVVIDLEFAVTSGGSIQRQIVEAQSKLVELAKLYHGVEKLPNTSRKTSLKFLTYLCVLDLFWGQDKNKLTPEDIHNYLIKVPDSSMTGGYDGKYIYDMHELAQNCTKDYLYIASSTPKIEENLERKRLQAERYNNPA</sequence>
<evidence type="ECO:0000259" key="1">
    <source>
        <dbReference type="Pfam" id="PF20109"/>
    </source>
</evidence>
<dbReference type="Proteomes" id="UP000510822">
    <property type="component" value="Chromosome"/>
</dbReference>
<proteinExistence type="predicted"/>
<feature type="domain" description="Transcriptional regulator-like" evidence="1">
    <location>
        <begin position="43"/>
        <end position="91"/>
    </location>
</feature>
<keyword evidence="3" id="KW-1185">Reference proteome</keyword>
<dbReference type="InterPro" id="IPR045465">
    <property type="entry name" value="Trans_reg_dom"/>
</dbReference>
<evidence type="ECO:0000313" key="2">
    <source>
        <dbReference type="EMBL" id="QLI82640.1"/>
    </source>
</evidence>
<dbReference type="RefSeq" id="WP_180306716.1">
    <property type="nucleotide sequence ID" value="NZ_CP058952.1"/>
</dbReference>
<gene>
    <name evidence="2" type="ORF">HZU75_14500</name>
</gene>
<dbReference type="EMBL" id="CP058952">
    <property type="protein sequence ID" value="QLI82640.1"/>
    <property type="molecule type" value="Genomic_DNA"/>
</dbReference>
<accession>A0A7D5VBZ8</accession>
<reference evidence="2 3" key="1">
    <citation type="journal article" date="2016" name="Int. J. Syst. Evol. Microbiol.">
        <title>Chitinibacter fontanus sp. nov., isolated from a spring.</title>
        <authorList>
            <person name="Sheu S.Y."/>
            <person name="Li Y.S."/>
            <person name="Young C.C."/>
            <person name="Chen W.M."/>
        </authorList>
    </citation>
    <scope>NUCLEOTIDE SEQUENCE [LARGE SCALE GENOMIC DNA]</scope>
    <source>
        <strain evidence="2 3">STM-7</strain>
    </source>
</reference>